<protein>
    <submittedName>
        <fullName evidence="3">Hypothetical_protein</fullName>
    </submittedName>
</protein>
<feature type="compositionally biased region" description="Low complexity" evidence="1">
    <location>
        <begin position="38"/>
        <end position="54"/>
    </location>
</feature>
<evidence type="ECO:0000313" key="3">
    <source>
        <dbReference type="EMBL" id="SYZ64591.1"/>
    </source>
</evidence>
<feature type="compositionally biased region" description="Polar residues" evidence="1">
    <location>
        <begin position="128"/>
        <end position="137"/>
    </location>
</feature>
<evidence type="ECO:0000256" key="2">
    <source>
        <dbReference type="SAM" id="Phobius"/>
    </source>
</evidence>
<keyword evidence="2" id="KW-0472">Membrane</keyword>
<feature type="compositionally biased region" description="Polar residues" evidence="1">
    <location>
        <begin position="70"/>
        <end position="89"/>
    </location>
</feature>
<feature type="region of interest" description="Disordered" evidence="1">
    <location>
        <begin position="360"/>
        <end position="389"/>
    </location>
</feature>
<evidence type="ECO:0000313" key="4">
    <source>
        <dbReference type="Proteomes" id="UP000319462"/>
    </source>
</evidence>
<gene>
    <name evidence="3" type="ORF">LBRM2904_17.1340</name>
</gene>
<evidence type="ECO:0000256" key="1">
    <source>
        <dbReference type="SAM" id="MobiDB-lite"/>
    </source>
</evidence>
<organism evidence="3 4">
    <name type="scientific">Leishmania braziliensis MHOM/BR/75/M2904</name>
    <dbReference type="NCBI Taxonomy" id="420245"/>
    <lineage>
        <taxon>Eukaryota</taxon>
        <taxon>Discoba</taxon>
        <taxon>Euglenozoa</taxon>
        <taxon>Kinetoplastea</taxon>
        <taxon>Metakinetoplastina</taxon>
        <taxon>Trypanosomatida</taxon>
        <taxon>Trypanosomatidae</taxon>
        <taxon>Leishmaniinae</taxon>
        <taxon>Leishmania</taxon>
        <taxon>Leishmania braziliensis species complex</taxon>
    </lineage>
</organism>
<sequence>MDANDGSADDAAAPSQSPRRVGTHHSHSGAASMEVGRSRASAASPEAMPESMAAVPSPPGLPLLPDMAATANSLRMSTAPTFPPQSRGTAVSDRCDSELDGGGKGGGVFGAAASQRRRRNTECDVNTRRQGGSSPQPHHTPRALAADRTPQQVIPSPETGGRSLSMTHNSGVISISRARPGTASYGAGLVAGPPGIPLASTATTTQGSSLTPAVTLNSLLSTLYTPSTSTTHVTSFIDSCVRHDAAVEHMSLLAPAADFHGMSVTPQGDQERRRRQSHTNHQQLTTPEAGAAAEEGCVIPSQRRLSWMPSQSLQPERRTSRFLTSCPGADPAVFRLTDHAVDNVEYATMQLLVEQRTELPARDTEAGGSDGRASANVHPQHQEESHNGESAEVIDWPDVAHFTHLTSTIPLAMDTMPTGLALPQQARIATAEERRVRLLFHSRPHIRLTKRPQVVANAVLDRPRWAQPLCYPPLCIPCLHNAFYSVPLSTVMRASWEPAFSSWQPSLAFSDSERPILPRREQPSGNLSGAVNVGSRAWATPVTAVMPTTAAFYHVPITAPLLAQSTMPDRRAGGELLLHPEPGTSLSNPLSHIHTHTVASLQEARLSAHNETTGFLARLSHKCRHFVYRCFCVRCAIASQAQALQADAEMRGVKAVPFPCCTCLGVESKSRSELLTTLCLLDLFTLGVPFGCCCYHGLGSALYGWHLRYMLRARYRIFAWTSMDLLIVCCIPGLALDQQGAELLLNGTPESTVGLQFMA</sequence>
<keyword evidence="2" id="KW-1133">Transmembrane helix</keyword>
<feature type="compositionally biased region" description="Basic and acidic residues" evidence="1">
    <location>
        <begin position="380"/>
        <end position="389"/>
    </location>
</feature>
<feature type="transmembrane region" description="Helical" evidence="2">
    <location>
        <begin position="683"/>
        <end position="705"/>
    </location>
</feature>
<feature type="region of interest" description="Disordered" evidence="1">
    <location>
        <begin position="260"/>
        <end position="294"/>
    </location>
</feature>
<dbReference type="AlphaFoldDB" id="A0A3P3Z315"/>
<dbReference type="EMBL" id="LS997616">
    <property type="protein sequence ID" value="SYZ64591.1"/>
    <property type="molecule type" value="Genomic_DNA"/>
</dbReference>
<proteinExistence type="predicted"/>
<feature type="compositionally biased region" description="Low complexity" evidence="1">
    <location>
        <begin position="1"/>
        <end position="13"/>
    </location>
</feature>
<name>A0A3P3Z315_LEIBR</name>
<feature type="transmembrane region" description="Helical" evidence="2">
    <location>
        <begin position="717"/>
        <end position="736"/>
    </location>
</feature>
<feature type="compositionally biased region" description="Gly residues" evidence="1">
    <location>
        <begin position="100"/>
        <end position="109"/>
    </location>
</feature>
<reference evidence="3 4" key="1">
    <citation type="submission" date="2018-09" db="EMBL/GenBank/DDBJ databases">
        <authorList>
            <person name="Peiro R."/>
            <person name="Begona"/>
            <person name="Cbmso G."/>
            <person name="Lopez M."/>
            <person name="Gonzalez S."/>
        </authorList>
    </citation>
    <scope>NUCLEOTIDE SEQUENCE [LARGE SCALE GENOMIC DNA]</scope>
</reference>
<dbReference type="Proteomes" id="UP000319462">
    <property type="component" value="Chromosome 17"/>
</dbReference>
<keyword evidence="2" id="KW-0812">Transmembrane</keyword>
<feature type="region of interest" description="Disordered" evidence="1">
    <location>
        <begin position="1"/>
        <end position="167"/>
    </location>
</feature>
<accession>A0A3P3Z315</accession>